<sequence>MKELLPNELTIISGAGDSLNKLTENVAWGAGIGAATDRVLNS</sequence>
<evidence type="ECO:0000313" key="1">
    <source>
        <dbReference type="EMBL" id="CDM91179.1"/>
    </source>
</evidence>
<accession>A0A0B6XFL0</accession>
<gene>
    <name evidence="1" type="ORF">XBW1_3823</name>
</gene>
<name>A0A0B6XFL0_XENBV</name>
<reference evidence="1 2" key="1">
    <citation type="submission" date="2014-02" db="EMBL/GenBank/DDBJ databases">
        <authorList>
            <person name="Genoscope - CEA"/>
        </authorList>
    </citation>
    <scope>NUCLEOTIDE SEQUENCE [LARGE SCALE GENOMIC DNA]</scope>
    <source>
        <strain evidence="1 2">CS03</strain>
    </source>
</reference>
<dbReference type="Proteomes" id="UP000032930">
    <property type="component" value="Chromosome"/>
</dbReference>
<evidence type="ECO:0000313" key="2">
    <source>
        <dbReference type="Proteomes" id="UP000032930"/>
    </source>
</evidence>
<organism evidence="1 2">
    <name type="scientific">Xenorhabdus bovienii</name>
    <name type="common">Xenorhabdus nematophila subsp. bovienii</name>
    <dbReference type="NCBI Taxonomy" id="40576"/>
    <lineage>
        <taxon>Bacteria</taxon>
        <taxon>Pseudomonadati</taxon>
        <taxon>Pseudomonadota</taxon>
        <taxon>Gammaproteobacteria</taxon>
        <taxon>Enterobacterales</taxon>
        <taxon>Morganellaceae</taxon>
        <taxon>Xenorhabdus</taxon>
    </lineage>
</organism>
<dbReference type="RefSeq" id="WP_268987469.1">
    <property type="nucleotide sequence ID" value="NZ_CAWMEF010000001.1"/>
</dbReference>
<protein>
    <submittedName>
        <fullName evidence="1">Uncharacterized protein</fullName>
    </submittedName>
</protein>
<proteinExistence type="predicted"/>
<dbReference type="AlphaFoldDB" id="A0A0B6XFL0"/>
<dbReference type="KEGG" id="xbv:XBW1_3823"/>
<dbReference type="EMBL" id="FO818637">
    <property type="protein sequence ID" value="CDM91179.1"/>
    <property type="molecule type" value="Genomic_DNA"/>
</dbReference>